<evidence type="ECO:0000313" key="2">
    <source>
        <dbReference type="EMBL" id="KAK4461542.1"/>
    </source>
</evidence>
<reference evidence="2" key="2">
    <citation type="submission" date="2023-06" db="EMBL/GenBank/DDBJ databases">
        <authorList>
            <consortium name="Lawrence Berkeley National Laboratory"/>
            <person name="Mondo S.J."/>
            <person name="Hensen N."/>
            <person name="Bonometti L."/>
            <person name="Westerberg I."/>
            <person name="Brannstrom I.O."/>
            <person name="Guillou S."/>
            <person name="Cros-Aarteil S."/>
            <person name="Calhoun S."/>
            <person name="Haridas S."/>
            <person name="Kuo A."/>
            <person name="Pangilinan J."/>
            <person name="Riley R."/>
            <person name="Labutti K."/>
            <person name="Andreopoulos B."/>
            <person name="Lipzen A."/>
            <person name="Chen C."/>
            <person name="Yanf M."/>
            <person name="Daum C."/>
            <person name="Ng V."/>
            <person name="Clum A."/>
            <person name="Steindorff A."/>
            <person name="Ohm R."/>
            <person name="Martin F."/>
            <person name="Silar P."/>
            <person name="Natvig D."/>
            <person name="Lalanne C."/>
            <person name="Gautier V."/>
            <person name="Ament-Velasquez S.L."/>
            <person name="Kruys A."/>
            <person name="Hutchinson M.I."/>
            <person name="Powell A.J."/>
            <person name="Barry K."/>
            <person name="Miller A.N."/>
            <person name="Grigoriev I.V."/>
            <person name="Debuchy R."/>
            <person name="Gladieux P."/>
            <person name="Thoren M.H."/>
            <person name="Johannesson H."/>
        </authorList>
    </citation>
    <scope>NUCLEOTIDE SEQUENCE</scope>
    <source>
        <strain evidence="2">PSN324</strain>
    </source>
</reference>
<evidence type="ECO:0000313" key="3">
    <source>
        <dbReference type="Proteomes" id="UP001321749"/>
    </source>
</evidence>
<feature type="region of interest" description="Disordered" evidence="1">
    <location>
        <begin position="175"/>
        <end position="311"/>
    </location>
</feature>
<accession>A0AAV9HQ18</accession>
<organism evidence="2 3">
    <name type="scientific">Cladorrhinum samala</name>
    <dbReference type="NCBI Taxonomy" id="585594"/>
    <lineage>
        <taxon>Eukaryota</taxon>
        <taxon>Fungi</taxon>
        <taxon>Dikarya</taxon>
        <taxon>Ascomycota</taxon>
        <taxon>Pezizomycotina</taxon>
        <taxon>Sordariomycetes</taxon>
        <taxon>Sordariomycetidae</taxon>
        <taxon>Sordariales</taxon>
        <taxon>Podosporaceae</taxon>
        <taxon>Cladorrhinum</taxon>
    </lineage>
</organism>
<feature type="compositionally biased region" description="Polar residues" evidence="1">
    <location>
        <begin position="260"/>
        <end position="277"/>
    </location>
</feature>
<evidence type="ECO:0000256" key="1">
    <source>
        <dbReference type="SAM" id="MobiDB-lite"/>
    </source>
</evidence>
<dbReference type="EMBL" id="MU864989">
    <property type="protein sequence ID" value="KAK4461542.1"/>
    <property type="molecule type" value="Genomic_DNA"/>
</dbReference>
<sequence>MADQGFIGGHGDALEPLGITFIVPNGSIAFQYASDRARRRTKDYLADAFGVYIVALSPPFLVLEFVMDDAPGPGNLPYSIGGFIPIWRTERGLDFCLRIARSGSAAPRSLAINSAMFPWEYRDKLNRPNNYGPVDPPGKHRIPRGGSLHRAFPRALIIVELPDMNKREFAEKLRGLPTHVPPKPSLGGGVAQWSPNPPRWGRNFRGGKRVESGPSPERGRDKPKVRQAQQRIGTSARKETAQAERDFHQRSIYGPRLTPQGRSGMSQPSASAQSSTEGARDAVMILMRTRSLQPMNRPWLSNREYTLPTPP</sequence>
<comment type="caution">
    <text evidence="2">The sequence shown here is derived from an EMBL/GenBank/DDBJ whole genome shotgun (WGS) entry which is preliminary data.</text>
</comment>
<dbReference type="Proteomes" id="UP001321749">
    <property type="component" value="Unassembled WGS sequence"/>
</dbReference>
<proteinExistence type="predicted"/>
<feature type="compositionally biased region" description="Basic and acidic residues" evidence="1">
    <location>
        <begin position="236"/>
        <end position="249"/>
    </location>
</feature>
<name>A0AAV9HQ18_9PEZI</name>
<protein>
    <submittedName>
        <fullName evidence="2">Uncharacterized protein</fullName>
    </submittedName>
</protein>
<reference evidence="2" key="1">
    <citation type="journal article" date="2023" name="Mol. Phylogenet. Evol.">
        <title>Genome-scale phylogeny and comparative genomics of the fungal order Sordariales.</title>
        <authorList>
            <person name="Hensen N."/>
            <person name="Bonometti L."/>
            <person name="Westerberg I."/>
            <person name="Brannstrom I.O."/>
            <person name="Guillou S."/>
            <person name="Cros-Aarteil S."/>
            <person name="Calhoun S."/>
            <person name="Haridas S."/>
            <person name="Kuo A."/>
            <person name="Mondo S."/>
            <person name="Pangilinan J."/>
            <person name="Riley R."/>
            <person name="LaButti K."/>
            <person name="Andreopoulos B."/>
            <person name="Lipzen A."/>
            <person name="Chen C."/>
            <person name="Yan M."/>
            <person name="Daum C."/>
            <person name="Ng V."/>
            <person name="Clum A."/>
            <person name="Steindorff A."/>
            <person name="Ohm R.A."/>
            <person name="Martin F."/>
            <person name="Silar P."/>
            <person name="Natvig D.O."/>
            <person name="Lalanne C."/>
            <person name="Gautier V."/>
            <person name="Ament-Velasquez S.L."/>
            <person name="Kruys A."/>
            <person name="Hutchinson M.I."/>
            <person name="Powell A.J."/>
            <person name="Barry K."/>
            <person name="Miller A.N."/>
            <person name="Grigoriev I.V."/>
            <person name="Debuchy R."/>
            <person name="Gladieux P."/>
            <person name="Hiltunen Thoren M."/>
            <person name="Johannesson H."/>
        </authorList>
    </citation>
    <scope>NUCLEOTIDE SEQUENCE</scope>
    <source>
        <strain evidence="2">PSN324</strain>
    </source>
</reference>
<gene>
    <name evidence="2" type="ORF">QBC42DRAFT_252401</name>
</gene>
<keyword evidence="3" id="KW-1185">Reference proteome</keyword>
<dbReference type="AlphaFoldDB" id="A0AAV9HQ18"/>